<organism evidence="1 2">
    <name type="scientific">Parasponia andersonii</name>
    <name type="common">Sponia andersonii</name>
    <dbReference type="NCBI Taxonomy" id="3476"/>
    <lineage>
        <taxon>Eukaryota</taxon>
        <taxon>Viridiplantae</taxon>
        <taxon>Streptophyta</taxon>
        <taxon>Embryophyta</taxon>
        <taxon>Tracheophyta</taxon>
        <taxon>Spermatophyta</taxon>
        <taxon>Magnoliopsida</taxon>
        <taxon>eudicotyledons</taxon>
        <taxon>Gunneridae</taxon>
        <taxon>Pentapetalae</taxon>
        <taxon>rosids</taxon>
        <taxon>fabids</taxon>
        <taxon>Rosales</taxon>
        <taxon>Cannabaceae</taxon>
        <taxon>Parasponia</taxon>
    </lineage>
</organism>
<reference evidence="2" key="1">
    <citation type="submission" date="2016-06" db="EMBL/GenBank/DDBJ databases">
        <title>Parallel loss of symbiosis genes in relatives of nitrogen-fixing non-legume Parasponia.</title>
        <authorList>
            <person name="Van Velzen R."/>
            <person name="Holmer R."/>
            <person name="Bu F."/>
            <person name="Rutten L."/>
            <person name="Van Zeijl A."/>
            <person name="Liu W."/>
            <person name="Santuari L."/>
            <person name="Cao Q."/>
            <person name="Sharma T."/>
            <person name="Shen D."/>
            <person name="Roswanjaya Y."/>
            <person name="Wardhani T."/>
            <person name="Kalhor M.S."/>
            <person name="Jansen J."/>
            <person name="Van den Hoogen J."/>
            <person name="Gungor B."/>
            <person name="Hartog M."/>
            <person name="Hontelez J."/>
            <person name="Verver J."/>
            <person name="Yang W.-C."/>
            <person name="Schijlen E."/>
            <person name="Repin R."/>
            <person name="Schilthuizen M."/>
            <person name="Schranz E."/>
            <person name="Heidstra R."/>
            <person name="Miyata K."/>
            <person name="Fedorova E."/>
            <person name="Kohlen W."/>
            <person name="Bisseling T."/>
            <person name="Smit S."/>
            <person name="Geurts R."/>
        </authorList>
    </citation>
    <scope>NUCLEOTIDE SEQUENCE [LARGE SCALE GENOMIC DNA]</scope>
    <source>
        <strain evidence="2">cv. WU1-14</strain>
    </source>
</reference>
<evidence type="ECO:0008006" key="3">
    <source>
        <dbReference type="Google" id="ProtNLM"/>
    </source>
</evidence>
<dbReference type="Pfam" id="PF14223">
    <property type="entry name" value="Retrotran_gag_2"/>
    <property type="match status" value="1"/>
</dbReference>
<dbReference type="OrthoDB" id="1176646at2759"/>
<dbReference type="Proteomes" id="UP000237105">
    <property type="component" value="Unassembled WGS sequence"/>
</dbReference>
<sequence>MTTTKFEIDKFIGTNDFSLWRIKMRAFLVHQGLDNTLSKETMDAKTNRVKDREVESKAHSAILLSLGHEVLREVEGESTRARLWSKLEALYMKKSVANR</sequence>
<accession>A0A2P5BQX8</accession>
<feature type="non-terminal residue" evidence="1">
    <location>
        <position position="99"/>
    </location>
</feature>
<evidence type="ECO:0000313" key="2">
    <source>
        <dbReference type="Proteomes" id="UP000237105"/>
    </source>
</evidence>
<evidence type="ECO:0000313" key="1">
    <source>
        <dbReference type="EMBL" id="PON51144.1"/>
    </source>
</evidence>
<keyword evidence="2" id="KW-1185">Reference proteome</keyword>
<gene>
    <name evidence="1" type="ORF">PanWU01x14_218530</name>
</gene>
<protein>
    <recommendedName>
        <fullName evidence="3">Retrovirus-related Pol polyprotein from transposon TNT 1-94</fullName>
    </recommendedName>
</protein>
<dbReference type="AlphaFoldDB" id="A0A2P5BQX8"/>
<dbReference type="EMBL" id="JXTB01000237">
    <property type="protein sequence ID" value="PON51144.1"/>
    <property type="molecule type" value="Genomic_DNA"/>
</dbReference>
<proteinExistence type="predicted"/>
<name>A0A2P5BQX8_PARAD</name>
<comment type="caution">
    <text evidence="1">The sequence shown here is derived from an EMBL/GenBank/DDBJ whole genome shotgun (WGS) entry which is preliminary data.</text>
</comment>